<accession>A0A8D8UVC5</accession>
<organism evidence="1">
    <name type="scientific">Cacopsylla melanoneura</name>
    <dbReference type="NCBI Taxonomy" id="428564"/>
    <lineage>
        <taxon>Eukaryota</taxon>
        <taxon>Metazoa</taxon>
        <taxon>Ecdysozoa</taxon>
        <taxon>Arthropoda</taxon>
        <taxon>Hexapoda</taxon>
        <taxon>Insecta</taxon>
        <taxon>Pterygota</taxon>
        <taxon>Neoptera</taxon>
        <taxon>Paraneoptera</taxon>
        <taxon>Hemiptera</taxon>
        <taxon>Sternorrhyncha</taxon>
        <taxon>Psylloidea</taxon>
        <taxon>Psyllidae</taxon>
        <taxon>Psyllinae</taxon>
        <taxon>Cacopsylla</taxon>
    </lineage>
</organism>
<name>A0A8D8UVC5_9HEMI</name>
<protein>
    <submittedName>
        <fullName evidence="1">Uncharacterized protein</fullName>
    </submittedName>
</protein>
<proteinExistence type="predicted"/>
<sequence length="104" mass="11271">MRTQMRVTTVILAAAVLKLVTRRLAPAVLVPTLVAAVLKMVPRRLRVAPLQIKARGPRRPCLSCTPSFTSPCSLVYSSVKPIVPCLRRGTLSVPTPSVRLLAIC</sequence>
<dbReference type="AlphaFoldDB" id="A0A8D8UVC5"/>
<evidence type="ECO:0000313" key="1">
    <source>
        <dbReference type="EMBL" id="CAG6713995.1"/>
    </source>
</evidence>
<dbReference type="EMBL" id="HBUF01351272">
    <property type="protein sequence ID" value="CAG6713995.1"/>
    <property type="molecule type" value="Transcribed_RNA"/>
</dbReference>
<reference evidence="1" key="1">
    <citation type="submission" date="2021-05" db="EMBL/GenBank/DDBJ databases">
        <authorList>
            <person name="Alioto T."/>
            <person name="Alioto T."/>
            <person name="Gomez Garrido J."/>
        </authorList>
    </citation>
    <scope>NUCLEOTIDE SEQUENCE</scope>
</reference>